<feature type="transmembrane region" description="Helical" evidence="1">
    <location>
        <begin position="439"/>
        <end position="463"/>
    </location>
</feature>
<comment type="caution">
    <text evidence="4">The sequence shown here is derived from an EMBL/GenBank/DDBJ whole genome shotgun (WGS) entry which is preliminary data.</text>
</comment>
<evidence type="ECO:0000256" key="1">
    <source>
        <dbReference type="SAM" id="Phobius"/>
    </source>
</evidence>
<proteinExistence type="predicted"/>
<dbReference type="InterPro" id="IPR050491">
    <property type="entry name" value="AmpC-like"/>
</dbReference>
<dbReference type="PANTHER" id="PTHR46825:SF15">
    <property type="entry name" value="BETA-LACTAMASE-RELATED DOMAIN-CONTAINING PROTEIN"/>
    <property type="match status" value="1"/>
</dbReference>
<evidence type="ECO:0000313" key="5">
    <source>
        <dbReference type="Proteomes" id="UP001140076"/>
    </source>
</evidence>
<name>A0A9X3NJQ5_9ACTN</name>
<feature type="transmembrane region" description="Helical" evidence="1">
    <location>
        <begin position="475"/>
        <end position="500"/>
    </location>
</feature>
<sequence length="510" mass="52572">MPTPRSLPLRRAFTTARAGRLVAAAFAAVLTAASIAPGAAAADPGGGAEGAGATPAAIDALVREYRAALDVPGVAVTVTRGRETVHAAGYGTTPSGAAVTADTPMAVASVSKSFTATAVLQLVEAGEVDLDRPVAAYLPEFTMADPRAADITVRQLLDQTSGMSDTTFPAFTREQPDTLREAVAGMRTGRLAAAPGERYEYHNPNFQVAARLVEVVADRPFAEQLRAGVFAPLGMDRSTTLNTDRDLPPSAHGHLRVAGQAVALPEPCAFGAGSGGVVSTASDMAAWLIAQNSGGRGPGGARILSPESTALAHTPSPDSGSYALGWSTGETPSGAPVIEHSGDLFTSTAYQALLPESGHGVAVMANTGMAHGDAQAIGAALVALIEEGRAPAAPAQTALVWLDAGFLALALAAAAAGWRGARRAGRWARARAARPVWAVLRLLPLALPPLLLAEVHRVVGFLYRGRDVAWIQVAYLYPAFLVLLAVAALACAVVAAMRVAHLVRERRRRP</sequence>
<keyword evidence="5" id="KW-1185">Reference proteome</keyword>
<feature type="transmembrane region" description="Helical" evidence="1">
    <location>
        <begin position="398"/>
        <end position="418"/>
    </location>
</feature>
<keyword evidence="2" id="KW-0732">Signal</keyword>
<dbReference type="SUPFAM" id="SSF56601">
    <property type="entry name" value="beta-lactamase/transpeptidase-like"/>
    <property type="match status" value="1"/>
</dbReference>
<feature type="domain" description="Beta-lactamase-related" evidence="3">
    <location>
        <begin position="58"/>
        <end position="373"/>
    </location>
</feature>
<evidence type="ECO:0000259" key="3">
    <source>
        <dbReference type="Pfam" id="PF00144"/>
    </source>
</evidence>
<dbReference type="Proteomes" id="UP001140076">
    <property type="component" value="Unassembled WGS sequence"/>
</dbReference>
<dbReference type="InterPro" id="IPR001466">
    <property type="entry name" value="Beta-lactam-related"/>
</dbReference>
<protein>
    <submittedName>
        <fullName evidence="4">Beta-lactamase family protein</fullName>
    </submittedName>
</protein>
<keyword evidence="1" id="KW-0812">Transmembrane</keyword>
<reference evidence="4" key="1">
    <citation type="submission" date="2021-10" db="EMBL/GenBank/DDBJ databases">
        <title>Streptomonospora sp. nov., isolated from mangrove soil.</title>
        <authorList>
            <person name="Chen X."/>
            <person name="Ge X."/>
            <person name="Liu W."/>
        </authorList>
    </citation>
    <scope>NUCLEOTIDE SEQUENCE</scope>
    <source>
        <strain evidence="4">S1-112</strain>
    </source>
</reference>
<keyword evidence="1" id="KW-0472">Membrane</keyword>
<dbReference type="RefSeq" id="WP_270072295.1">
    <property type="nucleotide sequence ID" value="NZ_JAJAQC010000017.1"/>
</dbReference>
<dbReference type="EMBL" id="JAJAQC010000017">
    <property type="protein sequence ID" value="MDA0565012.1"/>
    <property type="molecule type" value="Genomic_DNA"/>
</dbReference>
<keyword evidence="1" id="KW-1133">Transmembrane helix</keyword>
<dbReference type="AlphaFoldDB" id="A0A9X3NJQ5"/>
<dbReference type="InterPro" id="IPR012338">
    <property type="entry name" value="Beta-lactam/transpept-like"/>
</dbReference>
<evidence type="ECO:0000313" key="4">
    <source>
        <dbReference type="EMBL" id="MDA0565012.1"/>
    </source>
</evidence>
<evidence type="ECO:0000256" key="2">
    <source>
        <dbReference type="SAM" id="SignalP"/>
    </source>
</evidence>
<dbReference type="Gene3D" id="3.40.710.10">
    <property type="entry name" value="DD-peptidase/beta-lactamase superfamily"/>
    <property type="match status" value="1"/>
</dbReference>
<dbReference type="PANTHER" id="PTHR46825">
    <property type="entry name" value="D-ALANYL-D-ALANINE-CARBOXYPEPTIDASE/ENDOPEPTIDASE AMPH"/>
    <property type="match status" value="1"/>
</dbReference>
<feature type="chain" id="PRO_5040807456" evidence="2">
    <location>
        <begin position="42"/>
        <end position="510"/>
    </location>
</feature>
<dbReference type="Pfam" id="PF00144">
    <property type="entry name" value="Beta-lactamase"/>
    <property type="match status" value="1"/>
</dbReference>
<organism evidence="4 5">
    <name type="scientific">Streptomonospora mangrovi</name>
    <dbReference type="NCBI Taxonomy" id="2883123"/>
    <lineage>
        <taxon>Bacteria</taxon>
        <taxon>Bacillati</taxon>
        <taxon>Actinomycetota</taxon>
        <taxon>Actinomycetes</taxon>
        <taxon>Streptosporangiales</taxon>
        <taxon>Nocardiopsidaceae</taxon>
        <taxon>Streptomonospora</taxon>
    </lineage>
</organism>
<feature type="signal peptide" evidence="2">
    <location>
        <begin position="1"/>
        <end position="41"/>
    </location>
</feature>
<gene>
    <name evidence="4" type="ORF">LG943_11870</name>
</gene>
<accession>A0A9X3NJQ5</accession>